<keyword evidence="2" id="KW-1185">Reference proteome</keyword>
<dbReference type="EMBL" id="BOMY01000021">
    <property type="protein sequence ID" value="GIF20244.1"/>
    <property type="molecule type" value="Genomic_DNA"/>
</dbReference>
<protein>
    <recommendedName>
        <fullName evidence="3">Transposase</fullName>
    </recommendedName>
</protein>
<evidence type="ECO:0008006" key="3">
    <source>
        <dbReference type="Google" id="ProtNLM"/>
    </source>
</evidence>
<proteinExistence type="predicted"/>
<gene>
    <name evidence="1" type="ORF">Ate02nite_29740</name>
</gene>
<sequence length="75" mass="8188">MKLVVRAFRRLIKTVESDTRIASRAIKRLRMSLFALTHSMAVVLPPKNRSAFDRIAGRQPAGQPLAAACAPSLAS</sequence>
<comment type="caution">
    <text evidence="1">The sequence shown here is derived from an EMBL/GenBank/DDBJ whole genome shotgun (WGS) entry which is preliminary data.</text>
</comment>
<evidence type="ECO:0000313" key="1">
    <source>
        <dbReference type="EMBL" id="GIF20244.1"/>
    </source>
</evidence>
<accession>A0A919NK62</accession>
<evidence type="ECO:0000313" key="2">
    <source>
        <dbReference type="Proteomes" id="UP000623608"/>
    </source>
</evidence>
<organism evidence="1 2">
    <name type="scientific">Paractinoplanes tereljensis</name>
    <dbReference type="NCBI Taxonomy" id="571912"/>
    <lineage>
        <taxon>Bacteria</taxon>
        <taxon>Bacillati</taxon>
        <taxon>Actinomycetota</taxon>
        <taxon>Actinomycetes</taxon>
        <taxon>Micromonosporales</taxon>
        <taxon>Micromonosporaceae</taxon>
        <taxon>Paractinoplanes</taxon>
    </lineage>
</organism>
<name>A0A919NK62_9ACTN</name>
<dbReference type="Proteomes" id="UP000623608">
    <property type="component" value="Unassembled WGS sequence"/>
</dbReference>
<dbReference type="AlphaFoldDB" id="A0A919NK62"/>
<reference evidence="1" key="1">
    <citation type="submission" date="2021-01" db="EMBL/GenBank/DDBJ databases">
        <title>Whole genome shotgun sequence of Actinoplanes tereljensis NBRC 105297.</title>
        <authorList>
            <person name="Komaki H."/>
            <person name="Tamura T."/>
        </authorList>
    </citation>
    <scope>NUCLEOTIDE SEQUENCE</scope>
    <source>
        <strain evidence="1">NBRC 105297</strain>
    </source>
</reference>